<dbReference type="PANTHER" id="PTHR10366">
    <property type="entry name" value="NAD DEPENDENT EPIMERASE/DEHYDRATASE"/>
    <property type="match status" value="1"/>
</dbReference>
<evidence type="ECO:0000313" key="4">
    <source>
        <dbReference type="EMBL" id="KAL3517010.1"/>
    </source>
</evidence>
<proteinExistence type="predicted"/>
<gene>
    <name evidence="4" type="ORF">ACH5RR_023912</name>
</gene>
<sequence length="144" mass="16041">MPQLGPLQIKRRTLTTSQNYPVHQKTNIFEADLDEPDSFDAAIQGCTGVFHVAYLIDLEGKEAEETKIKRAVNGTVGMLQACLNSKTMKRIVYTSSTSTVVYNDKGLNIFDESIWCDIDCIRRISGYSGIASYAISKTLTERLP</sequence>
<keyword evidence="5" id="KW-1185">Reference proteome</keyword>
<name>A0ABD2ZC05_9GENT</name>
<feature type="domain" description="3-beta hydroxysteroid dehydrogenase/isomerase" evidence="3">
    <location>
        <begin position="24"/>
        <end position="111"/>
    </location>
</feature>
<dbReference type="Proteomes" id="UP001630127">
    <property type="component" value="Unassembled WGS sequence"/>
</dbReference>
<dbReference type="PANTHER" id="PTHR10366:SF563">
    <property type="entry name" value="CINNAMOYL-COA REDUCTASE 16"/>
    <property type="match status" value="1"/>
</dbReference>
<dbReference type="Pfam" id="PF01073">
    <property type="entry name" value="3Beta_HSD"/>
    <property type="match status" value="1"/>
</dbReference>
<keyword evidence="1" id="KW-0521">NADP</keyword>
<dbReference type="InterPro" id="IPR002225">
    <property type="entry name" value="3Beta_OHSteriod_DH/Estase"/>
</dbReference>
<accession>A0ABD2ZC05</accession>
<dbReference type="EMBL" id="JBJUIK010000010">
    <property type="protein sequence ID" value="KAL3517010.1"/>
    <property type="molecule type" value="Genomic_DNA"/>
</dbReference>
<dbReference type="InterPro" id="IPR036291">
    <property type="entry name" value="NAD(P)-bd_dom_sf"/>
</dbReference>
<evidence type="ECO:0000313" key="5">
    <source>
        <dbReference type="Proteomes" id="UP001630127"/>
    </source>
</evidence>
<evidence type="ECO:0000256" key="1">
    <source>
        <dbReference type="ARBA" id="ARBA00022857"/>
    </source>
</evidence>
<evidence type="ECO:0000256" key="2">
    <source>
        <dbReference type="ARBA" id="ARBA00023002"/>
    </source>
</evidence>
<keyword evidence="2" id="KW-0560">Oxidoreductase</keyword>
<evidence type="ECO:0000259" key="3">
    <source>
        <dbReference type="Pfam" id="PF01073"/>
    </source>
</evidence>
<dbReference type="SUPFAM" id="SSF51735">
    <property type="entry name" value="NAD(P)-binding Rossmann-fold domains"/>
    <property type="match status" value="1"/>
</dbReference>
<dbReference type="AlphaFoldDB" id="A0ABD2ZC05"/>
<dbReference type="GO" id="GO:0016491">
    <property type="term" value="F:oxidoreductase activity"/>
    <property type="evidence" value="ECO:0007669"/>
    <property type="project" value="UniProtKB-KW"/>
</dbReference>
<dbReference type="Gene3D" id="3.40.50.720">
    <property type="entry name" value="NAD(P)-binding Rossmann-like Domain"/>
    <property type="match status" value="1"/>
</dbReference>
<comment type="caution">
    <text evidence="4">The sequence shown here is derived from an EMBL/GenBank/DDBJ whole genome shotgun (WGS) entry which is preliminary data.</text>
</comment>
<reference evidence="4 5" key="1">
    <citation type="submission" date="2024-11" db="EMBL/GenBank/DDBJ databases">
        <title>A near-complete genome assembly of Cinchona calisaya.</title>
        <authorList>
            <person name="Lian D.C."/>
            <person name="Zhao X.W."/>
            <person name="Wei L."/>
        </authorList>
    </citation>
    <scope>NUCLEOTIDE SEQUENCE [LARGE SCALE GENOMIC DNA]</scope>
    <source>
        <tissue evidence="4">Nenye</tissue>
    </source>
</reference>
<dbReference type="InterPro" id="IPR050425">
    <property type="entry name" value="NAD(P)_dehydrat-like"/>
</dbReference>
<organism evidence="4 5">
    <name type="scientific">Cinchona calisaya</name>
    <dbReference type="NCBI Taxonomy" id="153742"/>
    <lineage>
        <taxon>Eukaryota</taxon>
        <taxon>Viridiplantae</taxon>
        <taxon>Streptophyta</taxon>
        <taxon>Embryophyta</taxon>
        <taxon>Tracheophyta</taxon>
        <taxon>Spermatophyta</taxon>
        <taxon>Magnoliopsida</taxon>
        <taxon>eudicotyledons</taxon>
        <taxon>Gunneridae</taxon>
        <taxon>Pentapetalae</taxon>
        <taxon>asterids</taxon>
        <taxon>lamiids</taxon>
        <taxon>Gentianales</taxon>
        <taxon>Rubiaceae</taxon>
        <taxon>Cinchonoideae</taxon>
        <taxon>Cinchoneae</taxon>
        <taxon>Cinchona</taxon>
    </lineage>
</organism>
<protein>
    <recommendedName>
        <fullName evidence="3">3-beta hydroxysteroid dehydrogenase/isomerase domain-containing protein</fullName>
    </recommendedName>
</protein>